<keyword evidence="4" id="KW-1134">Transmembrane beta strand</keyword>
<dbReference type="InterPro" id="IPR050298">
    <property type="entry name" value="Gram-neg_bact_OMP"/>
</dbReference>
<dbReference type="EMBL" id="BSDC01000002">
    <property type="protein sequence ID" value="GLH67719.1"/>
    <property type="molecule type" value="Genomic_DNA"/>
</dbReference>
<organism evidence="12 13">
    <name type="scientific">Geothrix edaphica</name>
    <dbReference type="NCBI Taxonomy" id="2927976"/>
    <lineage>
        <taxon>Bacteria</taxon>
        <taxon>Pseudomonadati</taxon>
        <taxon>Acidobacteriota</taxon>
        <taxon>Holophagae</taxon>
        <taxon>Holophagales</taxon>
        <taxon>Holophagaceae</taxon>
        <taxon>Geothrix</taxon>
    </lineage>
</organism>
<comment type="subcellular location">
    <subcellularLocation>
        <location evidence="1">Cell outer membrane</location>
        <topology evidence="1">Multi-pass membrane protein</topology>
    </subcellularLocation>
</comment>
<evidence type="ECO:0000313" key="12">
    <source>
        <dbReference type="EMBL" id="GLH67719.1"/>
    </source>
</evidence>
<reference evidence="12" key="1">
    <citation type="journal article" date="2023" name="Antonie Van Leeuwenhoek">
        <title>Mesoterricola silvestris gen. nov., sp. nov., Mesoterricola sediminis sp. nov., Geothrix oryzae sp. nov., Geothrix edaphica sp. nov., Geothrix rubra sp. nov., and Geothrix limicola sp. nov., six novel members of Acidobacteriota isolated from soils.</title>
        <authorList>
            <person name="Itoh H."/>
            <person name="Sugisawa Y."/>
            <person name="Mise K."/>
            <person name="Xu Z."/>
            <person name="Kuniyasu M."/>
            <person name="Ushijima N."/>
            <person name="Kawano K."/>
            <person name="Kobayashi E."/>
            <person name="Shiratori Y."/>
            <person name="Masuda Y."/>
            <person name="Senoo K."/>
        </authorList>
    </citation>
    <scope>NUCLEOTIDE SEQUENCE</scope>
    <source>
        <strain evidence="12">Red802</strain>
    </source>
</reference>
<dbReference type="Proteomes" id="UP001165044">
    <property type="component" value="Unassembled WGS sequence"/>
</dbReference>
<keyword evidence="6" id="KW-0732">Signal</keyword>
<evidence type="ECO:0000256" key="9">
    <source>
        <dbReference type="ARBA" id="ARBA00023136"/>
    </source>
</evidence>
<protein>
    <submittedName>
        <fullName evidence="12">Porin</fullName>
    </submittedName>
</protein>
<evidence type="ECO:0000256" key="2">
    <source>
        <dbReference type="ARBA" id="ARBA00011233"/>
    </source>
</evidence>
<dbReference type="PANTHER" id="PTHR34501">
    <property type="entry name" value="PROTEIN YDDL-RELATED"/>
    <property type="match status" value="1"/>
</dbReference>
<keyword evidence="9" id="KW-0472">Membrane</keyword>
<gene>
    <name evidence="12" type="ORF">GETHED_20830</name>
</gene>
<comment type="caution">
    <text evidence="12">The sequence shown here is derived from an EMBL/GenBank/DDBJ whole genome shotgun (WGS) entry which is preliminary data.</text>
</comment>
<sequence>MHLRTLACLIAATLLPAQEVDVQAELARQNARLAELEKKAGPKAESAPLAFPEGLTPYVLIDLTVVGKSNATADGRTKVDIGEPFFSGSRWGLKGLLKTNIDGLDIIYKLESEYFLFDGEQGKSNTLFNRDAWIGISGKSFGKITIGRQNTLARDFAVIYCDPFNHAEVNYDEGGWTNNSNFKSLVYYAGGVSVSPVNGGPAQTRMDKGIVWKKANGEGLCLGAAFDMNYEPNTSVRNSTASFALGWNARTWHVSGFYTEANNAGSTATSATFATAPTGYTQKSMSFGGNVNLTPALKINAGYFHYTAEQGPGHPDRSDNAYTLSGSYKLNPKWTLYAGLQSIRVENAGMATATGGIPNAFTNGANAAFYTTGGKDSIYGAVRRHLSKKIEAYAVYDYLKLKDAYYINTRQGQAEYGLGLRISAL</sequence>
<dbReference type="RefSeq" id="WP_285609032.1">
    <property type="nucleotide sequence ID" value="NZ_BSDC01000002.1"/>
</dbReference>
<keyword evidence="10" id="KW-0998">Cell outer membrane</keyword>
<evidence type="ECO:0000256" key="4">
    <source>
        <dbReference type="ARBA" id="ARBA00022452"/>
    </source>
</evidence>
<keyword evidence="7" id="KW-0406">Ion transport</keyword>
<dbReference type="InterPro" id="IPR023614">
    <property type="entry name" value="Porin_dom_sf"/>
</dbReference>
<keyword evidence="8" id="KW-0626">Porin</keyword>
<dbReference type="PANTHER" id="PTHR34501:SF9">
    <property type="entry name" value="MAJOR OUTER MEMBRANE PROTEIN P.IA"/>
    <property type="match status" value="1"/>
</dbReference>
<feature type="domain" description="Porin" evidence="11">
    <location>
        <begin position="60"/>
        <end position="403"/>
    </location>
</feature>
<evidence type="ECO:0000256" key="8">
    <source>
        <dbReference type="ARBA" id="ARBA00023114"/>
    </source>
</evidence>
<proteinExistence type="predicted"/>
<evidence type="ECO:0000256" key="1">
    <source>
        <dbReference type="ARBA" id="ARBA00004571"/>
    </source>
</evidence>
<evidence type="ECO:0000256" key="5">
    <source>
        <dbReference type="ARBA" id="ARBA00022692"/>
    </source>
</evidence>
<keyword evidence="13" id="KW-1185">Reference proteome</keyword>
<dbReference type="Gene3D" id="2.40.160.10">
    <property type="entry name" value="Porin"/>
    <property type="match status" value="1"/>
</dbReference>
<dbReference type="Pfam" id="PF13609">
    <property type="entry name" value="Porin_4"/>
    <property type="match status" value="1"/>
</dbReference>
<comment type="subunit">
    <text evidence="2">Homotrimer.</text>
</comment>
<evidence type="ECO:0000256" key="7">
    <source>
        <dbReference type="ARBA" id="ARBA00023065"/>
    </source>
</evidence>
<dbReference type="CDD" id="cd00342">
    <property type="entry name" value="gram_neg_porins"/>
    <property type="match status" value="1"/>
</dbReference>
<accession>A0ABQ5PZE1</accession>
<keyword evidence="3" id="KW-0813">Transport</keyword>
<evidence type="ECO:0000256" key="10">
    <source>
        <dbReference type="ARBA" id="ARBA00023237"/>
    </source>
</evidence>
<dbReference type="InterPro" id="IPR033900">
    <property type="entry name" value="Gram_neg_porin_domain"/>
</dbReference>
<evidence type="ECO:0000259" key="11">
    <source>
        <dbReference type="Pfam" id="PF13609"/>
    </source>
</evidence>
<evidence type="ECO:0000256" key="3">
    <source>
        <dbReference type="ARBA" id="ARBA00022448"/>
    </source>
</evidence>
<evidence type="ECO:0000313" key="13">
    <source>
        <dbReference type="Proteomes" id="UP001165044"/>
    </source>
</evidence>
<dbReference type="SUPFAM" id="SSF56935">
    <property type="entry name" value="Porins"/>
    <property type="match status" value="1"/>
</dbReference>
<keyword evidence="5" id="KW-0812">Transmembrane</keyword>
<name>A0ABQ5PZE1_9BACT</name>
<evidence type="ECO:0000256" key="6">
    <source>
        <dbReference type="ARBA" id="ARBA00022729"/>
    </source>
</evidence>